<proteinExistence type="predicted"/>
<keyword evidence="1" id="KW-0812">Transmembrane</keyword>
<keyword evidence="1" id="KW-1133">Transmembrane helix</keyword>
<keyword evidence="1" id="KW-0472">Membrane</keyword>
<name>A0AAX6GXM1_IRIPA</name>
<evidence type="ECO:0000313" key="2">
    <source>
        <dbReference type="EMBL" id="KAJ6833055.1"/>
    </source>
</evidence>
<protein>
    <submittedName>
        <fullName evidence="2">Uncharacterized protein</fullName>
    </submittedName>
</protein>
<dbReference type="AlphaFoldDB" id="A0AAX6GXM1"/>
<reference evidence="2" key="1">
    <citation type="journal article" date="2023" name="GigaByte">
        <title>Genome assembly of the bearded iris, Iris pallida Lam.</title>
        <authorList>
            <person name="Bruccoleri R.E."/>
            <person name="Oakeley E.J."/>
            <person name="Faust A.M.E."/>
            <person name="Altorfer M."/>
            <person name="Dessus-Babus S."/>
            <person name="Burckhardt D."/>
            <person name="Oertli M."/>
            <person name="Naumann U."/>
            <person name="Petersen F."/>
            <person name="Wong J."/>
        </authorList>
    </citation>
    <scope>NUCLEOTIDE SEQUENCE</scope>
    <source>
        <strain evidence="2">GSM-AAB239-AS_SAM_17_03QT</strain>
    </source>
</reference>
<feature type="transmembrane region" description="Helical" evidence="1">
    <location>
        <begin position="55"/>
        <end position="74"/>
    </location>
</feature>
<comment type="caution">
    <text evidence="2">The sequence shown here is derived from an EMBL/GenBank/DDBJ whole genome shotgun (WGS) entry which is preliminary data.</text>
</comment>
<accession>A0AAX6GXM1</accession>
<gene>
    <name evidence="2" type="ORF">M6B38_341765</name>
</gene>
<evidence type="ECO:0000256" key="1">
    <source>
        <dbReference type="SAM" id="Phobius"/>
    </source>
</evidence>
<dbReference type="EMBL" id="JANAVB010015540">
    <property type="protein sequence ID" value="KAJ6833055.1"/>
    <property type="molecule type" value="Genomic_DNA"/>
</dbReference>
<evidence type="ECO:0000313" key="3">
    <source>
        <dbReference type="Proteomes" id="UP001140949"/>
    </source>
</evidence>
<dbReference type="Proteomes" id="UP001140949">
    <property type="component" value="Unassembled WGS sequence"/>
</dbReference>
<organism evidence="2 3">
    <name type="scientific">Iris pallida</name>
    <name type="common">Sweet iris</name>
    <dbReference type="NCBI Taxonomy" id="29817"/>
    <lineage>
        <taxon>Eukaryota</taxon>
        <taxon>Viridiplantae</taxon>
        <taxon>Streptophyta</taxon>
        <taxon>Embryophyta</taxon>
        <taxon>Tracheophyta</taxon>
        <taxon>Spermatophyta</taxon>
        <taxon>Magnoliopsida</taxon>
        <taxon>Liliopsida</taxon>
        <taxon>Asparagales</taxon>
        <taxon>Iridaceae</taxon>
        <taxon>Iridoideae</taxon>
        <taxon>Irideae</taxon>
        <taxon>Iris</taxon>
    </lineage>
</organism>
<feature type="transmembrane region" description="Helical" evidence="1">
    <location>
        <begin position="12"/>
        <end position="34"/>
    </location>
</feature>
<sequence>MEYQLCSYFSWLHGYLGSTIINIILEELLIIFFFMSLDTVCQYRIMFYAHSIQHLCSFSDTAQICIIVVAIILMDYSYF</sequence>
<reference evidence="2" key="2">
    <citation type="submission" date="2023-04" db="EMBL/GenBank/DDBJ databases">
        <authorList>
            <person name="Bruccoleri R.E."/>
            <person name="Oakeley E.J."/>
            <person name="Faust A.-M."/>
            <person name="Dessus-Babus S."/>
            <person name="Altorfer M."/>
            <person name="Burckhardt D."/>
            <person name="Oertli M."/>
            <person name="Naumann U."/>
            <person name="Petersen F."/>
            <person name="Wong J."/>
        </authorList>
    </citation>
    <scope>NUCLEOTIDE SEQUENCE</scope>
    <source>
        <strain evidence="2">GSM-AAB239-AS_SAM_17_03QT</strain>
        <tissue evidence="2">Leaf</tissue>
    </source>
</reference>
<keyword evidence="3" id="KW-1185">Reference proteome</keyword>